<gene>
    <name evidence="1" type="ORF">ACFSUS_16465</name>
</gene>
<evidence type="ECO:0008006" key="3">
    <source>
        <dbReference type="Google" id="ProtNLM"/>
    </source>
</evidence>
<dbReference type="EMBL" id="JBHULN010000009">
    <property type="protein sequence ID" value="MFD2572237.1"/>
    <property type="molecule type" value="Genomic_DNA"/>
</dbReference>
<accession>A0ABW5M6P9</accession>
<protein>
    <recommendedName>
        <fullName evidence="3">HEAT repeat domain-containing protein</fullName>
    </recommendedName>
</protein>
<dbReference type="RefSeq" id="WP_381524434.1">
    <property type="nucleotide sequence ID" value="NZ_JBHULN010000009.1"/>
</dbReference>
<comment type="caution">
    <text evidence="1">The sequence shown here is derived from an EMBL/GenBank/DDBJ whole genome shotgun (WGS) entry which is preliminary data.</text>
</comment>
<keyword evidence="2" id="KW-1185">Reference proteome</keyword>
<proteinExistence type="predicted"/>
<dbReference type="Proteomes" id="UP001597469">
    <property type="component" value="Unassembled WGS sequence"/>
</dbReference>
<evidence type="ECO:0000313" key="2">
    <source>
        <dbReference type="Proteomes" id="UP001597469"/>
    </source>
</evidence>
<reference evidence="2" key="1">
    <citation type="journal article" date="2019" name="Int. J. Syst. Evol. Microbiol.">
        <title>The Global Catalogue of Microorganisms (GCM) 10K type strain sequencing project: providing services to taxonomists for standard genome sequencing and annotation.</title>
        <authorList>
            <consortium name="The Broad Institute Genomics Platform"/>
            <consortium name="The Broad Institute Genome Sequencing Center for Infectious Disease"/>
            <person name="Wu L."/>
            <person name="Ma J."/>
        </authorList>
    </citation>
    <scope>NUCLEOTIDE SEQUENCE [LARGE SCALE GENOMIC DNA]</scope>
    <source>
        <strain evidence="2">KCTC 42805</strain>
    </source>
</reference>
<evidence type="ECO:0000313" key="1">
    <source>
        <dbReference type="EMBL" id="MFD2572237.1"/>
    </source>
</evidence>
<name>A0ABW5M6P9_9BACT</name>
<organism evidence="1 2">
    <name type="scientific">Spirosoma soli</name>
    <dbReference type="NCBI Taxonomy" id="1770529"/>
    <lineage>
        <taxon>Bacteria</taxon>
        <taxon>Pseudomonadati</taxon>
        <taxon>Bacteroidota</taxon>
        <taxon>Cytophagia</taxon>
        <taxon>Cytophagales</taxon>
        <taxon>Cytophagaceae</taxon>
        <taxon>Spirosoma</taxon>
    </lineage>
</organism>
<sequence>MSWQEHYENAARNESNTYETVSVENLLAQVGQGQYGAYNMIWYALAERATVHQAGWVLFRVLLRNDVSYLIRCNCAEALLQLLGRTDVLQTLNEAIDLTNGSPTERQPYLTALQKELTARLGSK</sequence>